<sequence>MSQFKTKHFQYTGVDDFDTAIDLQINEFINENNIEADHIVDIKYAAHSSQGVNTYSALILYKEV</sequence>
<dbReference type="EMBL" id="FXTB01000008">
    <property type="protein sequence ID" value="SMO79715.1"/>
    <property type="molecule type" value="Genomic_DNA"/>
</dbReference>
<dbReference type="AlphaFoldDB" id="A0A521E737"/>
<reference evidence="1 2" key="1">
    <citation type="submission" date="2017-05" db="EMBL/GenBank/DDBJ databases">
        <authorList>
            <person name="Varghese N."/>
            <person name="Submissions S."/>
        </authorList>
    </citation>
    <scope>NUCLEOTIDE SEQUENCE [LARGE SCALE GENOMIC DNA]</scope>
    <source>
        <strain evidence="1 2">DSM 27040</strain>
    </source>
</reference>
<evidence type="ECO:0008006" key="3">
    <source>
        <dbReference type="Google" id="ProtNLM"/>
    </source>
</evidence>
<evidence type="ECO:0000313" key="2">
    <source>
        <dbReference type="Proteomes" id="UP000319040"/>
    </source>
</evidence>
<proteinExistence type="predicted"/>
<accession>A0A521E737</accession>
<dbReference type="RefSeq" id="WP_142534067.1">
    <property type="nucleotide sequence ID" value="NZ_FXTB01000008.1"/>
</dbReference>
<evidence type="ECO:0000313" key="1">
    <source>
        <dbReference type="EMBL" id="SMO79715.1"/>
    </source>
</evidence>
<protein>
    <recommendedName>
        <fullName evidence="3">Sporulation protein Cse60</fullName>
    </recommendedName>
</protein>
<organism evidence="1 2">
    <name type="scientific">Saccharicrinis carchari</name>
    <dbReference type="NCBI Taxonomy" id="1168039"/>
    <lineage>
        <taxon>Bacteria</taxon>
        <taxon>Pseudomonadati</taxon>
        <taxon>Bacteroidota</taxon>
        <taxon>Bacteroidia</taxon>
        <taxon>Marinilabiliales</taxon>
        <taxon>Marinilabiliaceae</taxon>
        <taxon>Saccharicrinis</taxon>
    </lineage>
</organism>
<keyword evidence="2" id="KW-1185">Reference proteome</keyword>
<dbReference type="Proteomes" id="UP000319040">
    <property type="component" value="Unassembled WGS sequence"/>
</dbReference>
<gene>
    <name evidence="1" type="ORF">SAMN06265379_1087</name>
</gene>
<name>A0A521E737_SACCC</name>